<dbReference type="GO" id="GO:0004180">
    <property type="term" value="F:carboxypeptidase activity"/>
    <property type="evidence" value="ECO:0007669"/>
    <property type="project" value="UniProtKB-ARBA"/>
</dbReference>
<evidence type="ECO:0000256" key="4">
    <source>
        <dbReference type="ARBA" id="ARBA00022960"/>
    </source>
</evidence>
<evidence type="ECO:0000256" key="3">
    <source>
        <dbReference type="ARBA" id="ARBA00022679"/>
    </source>
</evidence>
<keyword evidence="8" id="KW-0732">Signal</keyword>
<dbReference type="Proteomes" id="UP000294562">
    <property type="component" value="Unassembled WGS sequence"/>
</dbReference>
<dbReference type="OrthoDB" id="9809748at2"/>
<evidence type="ECO:0000256" key="7">
    <source>
        <dbReference type="PROSITE-ProRule" id="PRU01373"/>
    </source>
</evidence>
<dbReference type="PANTHER" id="PTHR36699:SF1">
    <property type="entry name" value="L,D-TRANSPEPTIDASE YAFK-RELATED"/>
    <property type="match status" value="1"/>
</dbReference>
<dbReference type="RefSeq" id="WP_133343592.1">
    <property type="nucleotide sequence ID" value="NZ_SMZO01000037.1"/>
</dbReference>
<evidence type="ECO:0000313" key="11">
    <source>
        <dbReference type="Proteomes" id="UP000294562"/>
    </source>
</evidence>
<evidence type="ECO:0000313" key="10">
    <source>
        <dbReference type="EMBL" id="TDL85844.1"/>
    </source>
</evidence>
<feature type="active site" description="Nucleophile" evidence="7">
    <location>
        <position position="142"/>
    </location>
</feature>
<feature type="active site" description="Proton donor/acceptor" evidence="7">
    <location>
        <position position="126"/>
    </location>
</feature>
<dbReference type="GO" id="GO:0016740">
    <property type="term" value="F:transferase activity"/>
    <property type="evidence" value="ECO:0007669"/>
    <property type="project" value="UniProtKB-KW"/>
</dbReference>
<organism evidence="10 11">
    <name type="scientific">Meridianimarinicoccus aquatilis</name>
    <dbReference type="NCBI Taxonomy" id="2552766"/>
    <lineage>
        <taxon>Bacteria</taxon>
        <taxon>Pseudomonadati</taxon>
        <taxon>Pseudomonadota</taxon>
        <taxon>Alphaproteobacteria</taxon>
        <taxon>Rhodobacterales</taxon>
        <taxon>Paracoccaceae</taxon>
        <taxon>Meridianimarinicoccus</taxon>
    </lineage>
</organism>
<comment type="similarity">
    <text evidence="2">Belongs to the YkuD family.</text>
</comment>
<protein>
    <recommendedName>
        <fullName evidence="9">L,D-TPase catalytic domain-containing protein</fullName>
    </recommendedName>
</protein>
<feature type="chain" id="PRO_5021030418" description="L,D-TPase catalytic domain-containing protein" evidence="8">
    <location>
        <begin position="18"/>
        <end position="167"/>
    </location>
</feature>
<sequence length="167" mass="18193">MRALLYIITLVSLVGLASCSTPKDPKFLSYDGPEVTQIYVAKERRKMYLISDTTVVASYDIDLGFSPEGHKEQSGDGRTPEGLYRIDRRNPNSTYHLSIGISYPNRADVAKAKAAGVKPGGDIFIHGESNTPGDGRDWTAGCIAVTDAEMEQIYAMVTDGTPIYITP</sequence>
<feature type="domain" description="L,D-TPase catalytic" evidence="9">
    <location>
        <begin position="36"/>
        <end position="166"/>
    </location>
</feature>
<evidence type="ECO:0000259" key="9">
    <source>
        <dbReference type="PROSITE" id="PS52029"/>
    </source>
</evidence>
<dbReference type="PANTHER" id="PTHR36699">
    <property type="entry name" value="LD-TRANSPEPTIDASE"/>
    <property type="match status" value="1"/>
</dbReference>
<dbReference type="InterPro" id="IPR005490">
    <property type="entry name" value="LD_TPept_cat_dom"/>
</dbReference>
<dbReference type="PROSITE" id="PS52029">
    <property type="entry name" value="LD_TPASE"/>
    <property type="match status" value="1"/>
</dbReference>
<dbReference type="GO" id="GO:0009252">
    <property type="term" value="P:peptidoglycan biosynthetic process"/>
    <property type="evidence" value="ECO:0007669"/>
    <property type="project" value="UniProtKB-UniPathway"/>
</dbReference>
<keyword evidence="11" id="KW-1185">Reference proteome</keyword>
<dbReference type="Gene3D" id="2.40.440.10">
    <property type="entry name" value="L,D-transpeptidase catalytic domain-like"/>
    <property type="match status" value="1"/>
</dbReference>
<feature type="signal peptide" evidence="8">
    <location>
        <begin position="1"/>
        <end position="17"/>
    </location>
</feature>
<reference evidence="10 11" key="1">
    <citation type="submission" date="2019-03" db="EMBL/GenBank/DDBJ databases">
        <title>Rhodobacteraceae bacterium SM1902, a new member of the family Rhodobacteraceae isolated from Yantai.</title>
        <authorList>
            <person name="Sun Y."/>
        </authorList>
    </citation>
    <scope>NUCLEOTIDE SEQUENCE [LARGE SCALE GENOMIC DNA]</scope>
    <source>
        <strain evidence="10 11">SM1902</strain>
    </source>
</reference>
<keyword evidence="3" id="KW-0808">Transferase</keyword>
<dbReference type="SUPFAM" id="SSF141523">
    <property type="entry name" value="L,D-transpeptidase catalytic domain-like"/>
    <property type="match status" value="1"/>
</dbReference>
<accession>A0A4R6AQV9</accession>
<keyword evidence="4 7" id="KW-0133">Cell shape</keyword>
<dbReference type="CDD" id="cd16913">
    <property type="entry name" value="YkuD_like"/>
    <property type="match status" value="1"/>
</dbReference>
<evidence type="ECO:0000256" key="1">
    <source>
        <dbReference type="ARBA" id="ARBA00004752"/>
    </source>
</evidence>
<dbReference type="GO" id="GO:0008360">
    <property type="term" value="P:regulation of cell shape"/>
    <property type="evidence" value="ECO:0007669"/>
    <property type="project" value="UniProtKB-UniRule"/>
</dbReference>
<dbReference type="AlphaFoldDB" id="A0A4R6AQV9"/>
<comment type="pathway">
    <text evidence="1 7">Cell wall biogenesis; peptidoglycan biosynthesis.</text>
</comment>
<name>A0A4R6AQV9_9RHOB</name>
<dbReference type="GO" id="GO:0071555">
    <property type="term" value="P:cell wall organization"/>
    <property type="evidence" value="ECO:0007669"/>
    <property type="project" value="UniProtKB-UniRule"/>
</dbReference>
<proteinExistence type="inferred from homology"/>
<keyword evidence="5 7" id="KW-0573">Peptidoglycan synthesis</keyword>
<evidence type="ECO:0000256" key="8">
    <source>
        <dbReference type="SAM" id="SignalP"/>
    </source>
</evidence>
<dbReference type="InterPro" id="IPR038063">
    <property type="entry name" value="Transpep_catalytic_dom"/>
</dbReference>
<evidence type="ECO:0000256" key="6">
    <source>
        <dbReference type="ARBA" id="ARBA00023316"/>
    </source>
</evidence>
<comment type="caution">
    <text evidence="10">The sequence shown here is derived from an EMBL/GenBank/DDBJ whole genome shotgun (WGS) entry which is preliminary data.</text>
</comment>
<gene>
    <name evidence="10" type="ORF">E2L05_14330</name>
</gene>
<dbReference type="EMBL" id="SMZO01000037">
    <property type="protein sequence ID" value="TDL85844.1"/>
    <property type="molecule type" value="Genomic_DNA"/>
</dbReference>
<dbReference type="PROSITE" id="PS51257">
    <property type="entry name" value="PROKAR_LIPOPROTEIN"/>
    <property type="match status" value="1"/>
</dbReference>
<keyword evidence="6 7" id="KW-0961">Cell wall biogenesis/degradation</keyword>
<dbReference type="Pfam" id="PF03734">
    <property type="entry name" value="YkuD"/>
    <property type="match status" value="1"/>
</dbReference>
<dbReference type="UniPathway" id="UPA00219"/>
<evidence type="ECO:0000256" key="2">
    <source>
        <dbReference type="ARBA" id="ARBA00005992"/>
    </source>
</evidence>
<evidence type="ECO:0000256" key="5">
    <source>
        <dbReference type="ARBA" id="ARBA00022984"/>
    </source>
</evidence>